<dbReference type="Gene3D" id="3.40.50.300">
    <property type="entry name" value="P-loop containing nucleotide triphosphate hydrolases"/>
    <property type="match status" value="1"/>
</dbReference>
<dbReference type="GO" id="GO:0005829">
    <property type="term" value="C:cytosol"/>
    <property type="evidence" value="ECO:0007669"/>
    <property type="project" value="TreeGrafter"/>
</dbReference>
<dbReference type="PANTHER" id="PTHR42698">
    <property type="entry name" value="GTPASE ERA"/>
    <property type="match status" value="1"/>
</dbReference>
<dbReference type="InterPro" id="IPR045063">
    <property type="entry name" value="Dynamin_N"/>
</dbReference>
<dbReference type="InterPro" id="IPR027417">
    <property type="entry name" value="P-loop_NTPase"/>
</dbReference>
<evidence type="ECO:0000259" key="2">
    <source>
        <dbReference type="Pfam" id="PF00350"/>
    </source>
</evidence>
<dbReference type="Proteomes" id="UP000274391">
    <property type="component" value="Unassembled WGS sequence"/>
</dbReference>
<protein>
    <submittedName>
        <fullName evidence="3">ABC transporter</fullName>
    </submittedName>
</protein>
<dbReference type="InterPro" id="IPR005662">
    <property type="entry name" value="GTPase_Era-like"/>
</dbReference>
<dbReference type="EMBL" id="RQVS01000003">
    <property type="protein sequence ID" value="RRJ87913.1"/>
    <property type="molecule type" value="Genomic_DNA"/>
</dbReference>
<dbReference type="RefSeq" id="WP_124969962.1">
    <property type="nucleotide sequence ID" value="NZ_RQVS01000003.1"/>
</dbReference>
<gene>
    <name evidence="3" type="ORF">EG850_03415</name>
</gene>
<evidence type="ECO:0000256" key="1">
    <source>
        <dbReference type="SAM" id="MobiDB-lite"/>
    </source>
</evidence>
<dbReference type="GO" id="GO:0000028">
    <property type="term" value="P:ribosomal small subunit assembly"/>
    <property type="evidence" value="ECO:0007669"/>
    <property type="project" value="TreeGrafter"/>
</dbReference>
<dbReference type="AlphaFoldDB" id="A0A3P3W5A7"/>
<dbReference type="GO" id="GO:0005525">
    <property type="term" value="F:GTP binding"/>
    <property type="evidence" value="ECO:0007669"/>
    <property type="project" value="InterPro"/>
</dbReference>
<sequence length="667" mass="70617">MTDSTTLALGKLDELRAQLAATSLALELPGVDTARAAQQMALRQIDDYIAPRLANLDAPLLAVVGGSTGAGKSTVVNALVGHPVTRTGAIRPTTRQPILLHSPSDREWFSSARILPGLSRITGTAVSTPVPSNQAGAAPDAALISSVVLVADDHIPPDLAVLDAPDIDSIADENRALAAQLLAAADLWCFVTTANRYADAVPWKLLDDAAARDITVAVVLNRVPPGAAADVESDLRRMLAERGLAEAPVFTILETPLDELGMLPAEAVAPIRQWLGTIAADRASRHEVARRTVAGAVAQLQRKALEVAAARDAQLNSTDELLAVASDEYDESVEHVIESTRDGTLLRSEVLARWQDYVGTSDVFRSIETWFGRFRDRVGQWFSGEPAPVREVENEIETGLHAVIVDEAGRAAGAVWQRLRNTAAGRQLVADPALARESADLDARASQLVRDWQTALMQLISDNAANKRVQARVLSLGLNGVTVALMVLVFASTAGLTGGEIAIAGGSAVIGQKLLETIFGDEAVRKLAAEARDDLNARVQQLFDEEYERYAALVAPVLEGPSGAELTATADALASSMAVPLADPVEAATNLNAITVPTAATPVVREPGDYLDANDLDEVPHWPSRPTSERPVPEAEAEAEAMPPLPPLPQLPATSDDPRPDTAGSTQ</sequence>
<feature type="domain" description="Dynamin N-terminal" evidence="2">
    <location>
        <begin position="63"/>
        <end position="201"/>
    </location>
</feature>
<comment type="caution">
    <text evidence="3">The sequence shown here is derived from an EMBL/GenBank/DDBJ whole genome shotgun (WGS) entry which is preliminary data.</text>
</comment>
<dbReference type="Pfam" id="PF00350">
    <property type="entry name" value="Dynamin_N"/>
    <property type="match status" value="1"/>
</dbReference>
<evidence type="ECO:0000313" key="4">
    <source>
        <dbReference type="Proteomes" id="UP000274391"/>
    </source>
</evidence>
<feature type="region of interest" description="Disordered" evidence="1">
    <location>
        <begin position="605"/>
        <end position="667"/>
    </location>
</feature>
<organism evidence="3 4">
    <name type="scientific">Gulosibacter macacae</name>
    <dbReference type="NCBI Taxonomy" id="2488791"/>
    <lineage>
        <taxon>Bacteria</taxon>
        <taxon>Bacillati</taxon>
        <taxon>Actinomycetota</taxon>
        <taxon>Actinomycetes</taxon>
        <taxon>Micrococcales</taxon>
        <taxon>Microbacteriaceae</taxon>
        <taxon>Gulosibacter</taxon>
    </lineage>
</organism>
<proteinExistence type="predicted"/>
<dbReference type="SUPFAM" id="SSF52540">
    <property type="entry name" value="P-loop containing nucleoside triphosphate hydrolases"/>
    <property type="match status" value="1"/>
</dbReference>
<accession>A0A3P3W5A7</accession>
<dbReference type="OrthoDB" id="207675at2"/>
<name>A0A3P3W5A7_9MICO</name>
<dbReference type="PANTHER" id="PTHR42698:SF1">
    <property type="entry name" value="GTPASE ERA, MITOCHONDRIAL"/>
    <property type="match status" value="1"/>
</dbReference>
<reference evidence="3 4" key="1">
    <citation type="submission" date="2018-11" db="EMBL/GenBank/DDBJ databases">
        <title>YIM 102482-1 draft genome.</title>
        <authorList>
            <person name="Li G."/>
            <person name="Jiang Y."/>
        </authorList>
    </citation>
    <scope>NUCLEOTIDE SEQUENCE [LARGE SCALE GENOMIC DNA]</scope>
    <source>
        <strain evidence="3 4">YIM 102482-1</strain>
    </source>
</reference>
<dbReference type="GO" id="GO:0043024">
    <property type="term" value="F:ribosomal small subunit binding"/>
    <property type="evidence" value="ECO:0007669"/>
    <property type="project" value="TreeGrafter"/>
</dbReference>
<keyword evidence="4" id="KW-1185">Reference proteome</keyword>
<evidence type="ECO:0000313" key="3">
    <source>
        <dbReference type="EMBL" id="RRJ87913.1"/>
    </source>
</evidence>
<dbReference type="GO" id="GO:0019843">
    <property type="term" value="F:rRNA binding"/>
    <property type="evidence" value="ECO:0007669"/>
    <property type="project" value="TreeGrafter"/>
</dbReference>